<evidence type="ECO:0000313" key="3">
    <source>
        <dbReference type="EMBL" id="KYF68380.1"/>
    </source>
</evidence>
<reference evidence="3 4" key="1">
    <citation type="submission" date="2014-02" db="EMBL/GenBank/DDBJ databases">
        <title>The small core and large imbalanced accessory genome model reveals a collaborative survival strategy of Sorangium cellulosum strains in nature.</title>
        <authorList>
            <person name="Han K."/>
            <person name="Peng R."/>
            <person name="Blom J."/>
            <person name="Li Y.-Z."/>
        </authorList>
    </citation>
    <scope>NUCLEOTIDE SEQUENCE [LARGE SCALE GENOMIC DNA]</scope>
    <source>
        <strain evidence="3 4">So0008-312</strain>
    </source>
</reference>
<evidence type="ECO:0000256" key="2">
    <source>
        <dbReference type="SAM" id="Phobius"/>
    </source>
</evidence>
<dbReference type="AlphaFoldDB" id="A0A150QKA5"/>
<accession>A0A150QKA5</accession>
<evidence type="ECO:0000256" key="1">
    <source>
        <dbReference type="SAM" id="MobiDB-lite"/>
    </source>
</evidence>
<feature type="region of interest" description="Disordered" evidence="1">
    <location>
        <begin position="1"/>
        <end position="29"/>
    </location>
</feature>
<name>A0A150QKA5_SORCE</name>
<gene>
    <name evidence="3" type="ORF">BE15_46440</name>
</gene>
<comment type="caution">
    <text evidence="3">The sequence shown here is derived from an EMBL/GenBank/DDBJ whole genome shotgun (WGS) entry which is preliminary data.</text>
</comment>
<keyword evidence="2" id="KW-0812">Transmembrane</keyword>
<protein>
    <submittedName>
        <fullName evidence="3">Uncharacterized protein</fullName>
    </submittedName>
</protein>
<feature type="region of interest" description="Disordered" evidence="1">
    <location>
        <begin position="417"/>
        <end position="444"/>
    </location>
</feature>
<feature type="transmembrane region" description="Helical" evidence="2">
    <location>
        <begin position="453"/>
        <end position="473"/>
    </location>
</feature>
<keyword evidence="2" id="KW-0472">Membrane</keyword>
<proteinExistence type="predicted"/>
<dbReference type="EMBL" id="JEMA01000574">
    <property type="protein sequence ID" value="KYF68380.1"/>
    <property type="molecule type" value="Genomic_DNA"/>
</dbReference>
<dbReference type="Proteomes" id="UP000075260">
    <property type="component" value="Unassembled WGS sequence"/>
</dbReference>
<sequence>MAPANAAVASGADAPEAAADAPEAAADAPTAVTEAAADVFDAAAGAPVDVADVAADAPVVAADVPADAPVVAADVPADAPVVAADVPADAPVVAADVPADAPVVAADVPADAPVVAADVPADAPVVAADVPADAPVVAADVPADAPVVAADVPADAPVVAADVPADAPVVAADVPADAPVVAADVPADAPVVATDVPADAPVVAADVPADAPVVAADVPADAIETARAPAIHVLLEAAPALQVTPAYGGWPLVQRSDVAAASAHPRASVAPVEETPAARHTLPWPIPAHRADDAPDAPAPAALTAPPQPSEAPVSARAGAPPTDAAPVEEPCPAGLDPVDAIVWSASRRSRSARPPADGAGPSRVDELVARFVAQSEHSAQRRAARSMKALAGLDPTLTPPPVTAISALAALKQRSPLTATRPPVPSESAALGALDESSRPPAPLVAPRRRGLSLWLALVALALLCAVLVGTLRPELFASLAEPLARGALHAVPRAEARTPPPHD</sequence>
<keyword evidence="2" id="KW-1133">Transmembrane helix</keyword>
<feature type="region of interest" description="Disordered" evidence="1">
    <location>
        <begin position="283"/>
        <end position="334"/>
    </location>
</feature>
<organism evidence="3 4">
    <name type="scientific">Sorangium cellulosum</name>
    <name type="common">Polyangium cellulosum</name>
    <dbReference type="NCBI Taxonomy" id="56"/>
    <lineage>
        <taxon>Bacteria</taxon>
        <taxon>Pseudomonadati</taxon>
        <taxon>Myxococcota</taxon>
        <taxon>Polyangia</taxon>
        <taxon>Polyangiales</taxon>
        <taxon>Polyangiaceae</taxon>
        <taxon>Sorangium</taxon>
    </lineage>
</organism>
<evidence type="ECO:0000313" key="4">
    <source>
        <dbReference type="Proteomes" id="UP000075260"/>
    </source>
</evidence>